<protein>
    <submittedName>
        <fullName evidence="5">Uncharacterized protein</fullName>
    </submittedName>
</protein>
<reference evidence="6" key="1">
    <citation type="submission" date="2016-10" db="EMBL/GenBank/DDBJ databases">
        <authorList>
            <person name="Varghese N."/>
            <person name="Submissions S."/>
        </authorList>
    </citation>
    <scope>NUCLEOTIDE SEQUENCE [LARGE SCALE GENOMIC DNA]</scope>
    <source>
        <strain evidence="6">Nm44</strain>
    </source>
</reference>
<gene>
    <name evidence="1" type="ORF">SAMN05421863_101488</name>
    <name evidence="2" type="ORF">SAMN05421863_10871</name>
    <name evidence="3" type="ORF">SAMN05421863_11206</name>
    <name evidence="4" type="ORF">SAMN05421863_11643</name>
    <name evidence="5" type="ORF">SAMN05421863_11871</name>
</gene>
<dbReference type="EMBL" id="FOUB01000164">
    <property type="protein sequence ID" value="SFN26725.1"/>
    <property type="molecule type" value="Genomic_DNA"/>
</dbReference>
<evidence type="ECO:0000313" key="3">
    <source>
        <dbReference type="EMBL" id="SFN17086.1"/>
    </source>
</evidence>
<feature type="non-terminal residue" evidence="5">
    <location>
        <position position="1"/>
    </location>
</feature>
<organism evidence="5 6">
    <name type="scientific">Nitrosomonas communis</name>
    <dbReference type="NCBI Taxonomy" id="44574"/>
    <lineage>
        <taxon>Bacteria</taxon>
        <taxon>Pseudomonadati</taxon>
        <taxon>Pseudomonadota</taxon>
        <taxon>Betaproteobacteria</taxon>
        <taxon>Nitrosomonadales</taxon>
        <taxon>Nitrosomonadaceae</taxon>
        <taxon>Nitrosomonas</taxon>
    </lineage>
</organism>
<evidence type="ECO:0000313" key="4">
    <source>
        <dbReference type="EMBL" id="SFN26725.1"/>
    </source>
</evidence>
<proteinExistence type="predicted"/>
<dbReference type="EMBL" id="FOUB01000014">
    <property type="protein sequence ID" value="SFM14198.1"/>
    <property type="molecule type" value="Genomic_DNA"/>
</dbReference>
<dbReference type="Proteomes" id="UP000183287">
    <property type="component" value="Unassembled WGS sequence"/>
</dbReference>
<evidence type="ECO:0000313" key="1">
    <source>
        <dbReference type="EMBL" id="SFM14198.1"/>
    </source>
</evidence>
<keyword evidence="6" id="KW-1185">Reference proteome</keyword>
<reference evidence="5" key="2">
    <citation type="submission" date="2016-10" db="EMBL/GenBank/DDBJ databases">
        <authorList>
            <person name="de Groot N.N."/>
        </authorList>
    </citation>
    <scope>NUCLEOTIDE SEQUENCE [LARGE SCALE GENOMIC DNA]</scope>
    <source>
        <strain evidence="5">Nm44</strain>
    </source>
</reference>
<dbReference type="AlphaFoldDB" id="A0A1I4XVI0"/>
<dbReference type="EMBL" id="FOUB01000087">
    <property type="protein sequence ID" value="SFN02708.1"/>
    <property type="molecule type" value="Genomic_DNA"/>
</dbReference>
<sequence length="28" mass="3175">LGFRTPYEVFRELSGTDAERLVGYALIT</sequence>
<accession>A0A1I4XVI0</accession>
<dbReference type="EMBL" id="FOUB01000187">
    <property type="protein sequence ID" value="SFN29908.1"/>
    <property type="molecule type" value="Genomic_DNA"/>
</dbReference>
<dbReference type="EMBL" id="FOUB01000120">
    <property type="protein sequence ID" value="SFN17086.1"/>
    <property type="molecule type" value="Genomic_DNA"/>
</dbReference>
<evidence type="ECO:0000313" key="2">
    <source>
        <dbReference type="EMBL" id="SFN02708.1"/>
    </source>
</evidence>
<evidence type="ECO:0000313" key="6">
    <source>
        <dbReference type="Proteomes" id="UP000183287"/>
    </source>
</evidence>
<name>A0A1I4XVI0_9PROT</name>
<evidence type="ECO:0000313" key="5">
    <source>
        <dbReference type="EMBL" id="SFN29908.1"/>
    </source>
</evidence>